<evidence type="ECO:0000313" key="5">
    <source>
        <dbReference type="RefSeq" id="XP_013792135.2"/>
    </source>
</evidence>
<feature type="domain" description="Major facilitator superfamily (MFS) profile" evidence="3">
    <location>
        <begin position="34"/>
        <end position="498"/>
    </location>
</feature>
<feature type="non-terminal residue" evidence="5">
    <location>
        <position position="498"/>
    </location>
</feature>
<feature type="transmembrane region" description="Helical" evidence="2">
    <location>
        <begin position="189"/>
        <end position="211"/>
    </location>
</feature>
<keyword evidence="2" id="KW-0812">Transmembrane</keyword>
<keyword evidence="4" id="KW-1185">Reference proteome</keyword>
<dbReference type="PANTHER" id="PTHR11360:SF303">
    <property type="entry name" value="MAJOR FACILITATOR SUPERFAMILY (MFS) PROFILE DOMAIN-CONTAINING PROTEIN"/>
    <property type="match status" value="1"/>
</dbReference>
<comment type="subcellular location">
    <subcellularLocation>
        <location evidence="1">Membrane</location>
        <topology evidence="1">Multi-pass membrane protein</topology>
    </subcellularLocation>
</comment>
<dbReference type="InterPro" id="IPR011701">
    <property type="entry name" value="MFS"/>
</dbReference>
<evidence type="ECO:0000259" key="3">
    <source>
        <dbReference type="PROSITE" id="PS50850"/>
    </source>
</evidence>
<accession>A0ABM1C0J9</accession>
<dbReference type="GeneID" id="106476007"/>
<proteinExistence type="predicted"/>
<dbReference type="Proteomes" id="UP000694941">
    <property type="component" value="Unplaced"/>
</dbReference>
<feature type="transmembrane region" description="Helical" evidence="2">
    <location>
        <begin position="103"/>
        <end position="123"/>
    </location>
</feature>
<dbReference type="PROSITE" id="PS50850">
    <property type="entry name" value="MFS"/>
    <property type="match status" value="1"/>
</dbReference>
<feature type="transmembrane region" description="Helical" evidence="2">
    <location>
        <begin position="353"/>
        <end position="376"/>
    </location>
</feature>
<organism evidence="4 5">
    <name type="scientific">Limulus polyphemus</name>
    <name type="common">Atlantic horseshoe crab</name>
    <dbReference type="NCBI Taxonomy" id="6850"/>
    <lineage>
        <taxon>Eukaryota</taxon>
        <taxon>Metazoa</taxon>
        <taxon>Ecdysozoa</taxon>
        <taxon>Arthropoda</taxon>
        <taxon>Chelicerata</taxon>
        <taxon>Merostomata</taxon>
        <taxon>Xiphosura</taxon>
        <taxon>Limulidae</taxon>
        <taxon>Limulus</taxon>
    </lineage>
</organism>
<name>A0ABM1C0J9_LIMPO</name>
<feature type="transmembrane region" description="Helical" evidence="2">
    <location>
        <begin position="475"/>
        <end position="493"/>
    </location>
</feature>
<evidence type="ECO:0000313" key="4">
    <source>
        <dbReference type="Proteomes" id="UP000694941"/>
    </source>
</evidence>
<gene>
    <name evidence="5" type="primary">LOC106476007</name>
</gene>
<feature type="transmembrane region" description="Helical" evidence="2">
    <location>
        <begin position="388"/>
        <end position="410"/>
    </location>
</feature>
<evidence type="ECO:0000256" key="2">
    <source>
        <dbReference type="SAM" id="Phobius"/>
    </source>
</evidence>
<dbReference type="InterPro" id="IPR036259">
    <property type="entry name" value="MFS_trans_sf"/>
</dbReference>
<feature type="transmembrane region" description="Helical" evidence="2">
    <location>
        <begin position="129"/>
        <end position="151"/>
    </location>
</feature>
<dbReference type="RefSeq" id="XP_013792135.2">
    <property type="nucleotide sequence ID" value="XM_013936681.2"/>
</dbReference>
<keyword evidence="2" id="KW-0472">Membrane</keyword>
<dbReference type="InterPro" id="IPR050327">
    <property type="entry name" value="Proton-linked_MCT"/>
</dbReference>
<dbReference type="PANTHER" id="PTHR11360">
    <property type="entry name" value="MONOCARBOXYLATE TRANSPORTER"/>
    <property type="match status" value="1"/>
</dbReference>
<sequence>MCCHLILLTVDMRTTPKEKVNSVKTNEEGPDKGWSWVVAFAAFLVMMSTLGLFRSAGVLYVAFIDAFHVTRETAAWPFSLCSAVFNMTGLLTGVLLQHFSARTVTLTGVIAASSGVVLCFVASNMTYVTVFIGVIYGFGLGLMMTTNIVIVNKYFKRYRATAVGISMAGSSVGSFFIPPLTEYLLEIYGLYGTFLLQGGIILQGAIGASLYREPSWILEKFHESPTSRTEIVLFEDSDEKQMPLFPNEKCSKNTSKMAEEFQDNDSSDVKCKNSINSIELPHDMASQLLKTKEICENESTKKQSCSSLTLHVGDNKKLTKDEMSGGKLFVLKSSMDVLKFHILHMLGIVKDPMFFVIALPRIILANCMFTFTMVIVDYGKDQGIHESVAVFFLSGFSAADLVGRMASGWITDCKLMRRKNVCILTLLVIGGLYVVLPFCITLMTIMIVSILMGVSSGTAIILQPVIMTEYLGLENLPFALGFVSFLNAFISICRSPLI</sequence>
<dbReference type="CDD" id="cd17352">
    <property type="entry name" value="MFS_MCT_SLC16"/>
    <property type="match status" value="1"/>
</dbReference>
<dbReference type="InterPro" id="IPR020846">
    <property type="entry name" value="MFS_dom"/>
</dbReference>
<feature type="transmembrane region" description="Helical" evidence="2">
    <location>
        <begin position="422"/>
        <end position="455"/>
    </location>
</feature>
<dbReference type="SUPFAM" id="SSF103473">
    <property type="entry name" value="MFS general substrate transporter"/>
    <property type="match status" value="1"/>
</dbReference>
<dbReference type="Gene3D" id="1.20.1250.20">
    <property type="entry name" value="MFS general substrate transporter like domains"/>
    <property type="match status" value="2"/>
</dbReference>
<feature type="transmembrane region" description="Helical" evidence="2">
    <location>
        <begin position="34"/>
        <end position="63"/>
    </location>
</feature>
<feature type="transmembrane region" description="Helical" evidence="2">
    <location>
        <begin position="158"/>
        <end position="177"/>
    </location>
</feature>
<dbReference type="Pfam" id="PF07690">
    <property type="entry name" value="MFS_1"/>
    <property type="match status" value="1"/>
</dbReference>
<protein>
    <submittedName>
        <fullName evidence="5">Monocarboxylate transporter 9-like</fullName>
    </submittedName>
</protein>
<reference evidence="5" key="1">
    <citation type="submission" date="2025-08" db="UniProtKB">
        <authorList>
            <consortium name="RefSeq"/>
        </authorList>
    </citation>
    <scope>IDENTIFICATION</scope>
    <source>
        <tissue evidence="5">Muscle</tissue>
    </source>
</reference>
<keyword evidence="2" id="KW-1133">Transmembrane helix</keyword>
<evidence type="ECO:0000256" key="1">
    <source>
        <dbReference type="ARBA" id="ARBA00004141"/>
    </source>
</evidence>
<feature type="transmembrane region" description="Helical" evidence="2">
    <location>
        <begin position="75"/>
        <end position="96"/>
    </location>
</feature>